<dbReference type="EMBL" id="CP014544">
    <property type="protein sequence ID" value="AMO68835.1"/>
    <property type="molecule type" value="Genomic_DNA"/>
</dbReference>
<dbReference type="InterPro" id="IPR000836">
    <property type="entry name" value="PRTase_dom"/>
</dbReference>
<keyword evidence="7" id="KW-0472">Membrane</keyword>
<keyword evidence="4" id="KW-0479">Metal-binding</keyword>
<dbReference type="InterPro" id="IPR029057">
    <property type="entry name" value="PRTase-like"/>
</dbReference>
<dbReference type="GO" id="GO:0032264">
    <property type="term" value="P:IMP salvage"/>
    <property type="evidence" value="ECO:0007669"/>
    <property type="project" value="TreeGrafter"/>
</dbReference>
<reference evidence="9 10" key="1">
    <citation type="submission" date="2015-12" db="EMBL/GenBank/DDBJ databases">
        <authorList>
            <person name="Shamseldin A."/>
            <person name="Moawad H."/>
            <person name="Abd El-Rahim W.M."/>
            <person name="Sadowsky M.J."/>
        </authorList>
    </citation>
    <scope>NUCLEOTIDE SEQUENCE [LARGE SCALE GENOMIC DNA]</scope>
    <source>
        <strain evidence="9 10">SM2</strain>
    </source>
</reference>
<dbReference type="GO" id="GO:0005829">
    <property type="term" value="C:cytosol"/>
    <property type="evidence" value="ECO:0007669"/>
    <property type="project" value="TreeGrafter"/>
</dbReference>
<evidence type="ECO:0000259" key="8">
    <source>
        <dbReference type="Pfam" id="PF00156"/>
    </source>
</evidence>
<organism evidence="9 10">
    <name type="scientific">Zhongshania aliphaticivorans</name>
    <dbReference type="NCBI Taxonomy" id="1470434"/>
    <lineage>
        <taxon>Bacteria</taxon>
        <taxon>Pseudomonadati</taxon>
        <taxon>Pseudomonadota</taxon>
        <taxon>Gammaproteobacteria</taxon>
        <taxon>Cellvibrionales</taxon>
        <taxon>Spongiibacteraceae</taxon>
        <taxon>Zhongshania</taxon>
    </lineage>
</organism>
<sequence length="154" mass="17340">MPDSNIPVYYLSWDELHRDTLNLARKLTDRPWKGIVSIARGGLVPGAILARELNLRVVDTLCIASYDHDQQGKINILKTVEGDGDGYLLVDDLVDTGGTAKIAKELLPKACFVTIYAKPQAKALTEHYVREFTQETWIHFPWDSQPSYSEPLVK</sequence>
<evidence type="ECO:0000256" key="7">
    <source>
        <dbReference type="ARBA" id="ARBA00023136"/>
    </source>
</evidence>
<dbReference type="GO" id="GO:0046872">
    <property type="term" value="F:metal ion binding"/>
    <property type="evidence" value="ECO:0007669"/>
    <property type="project" value="UniProtKB-KW"/>
</dbReference>
<keyword evidence="3 9" id="KW-0808">Transferase</keyword>
<feature type="domain" description="Phosphoribosyltransferase" evidence="8">
    <location>
        <begin position="34"/>
        <end position="143"/>
    </location>
</feature>
<dbReference type="Pfam" id="PF00156">
    <property type="entry name" value="Pribosyltran"/>
    <property type="match status" value="1"/>
</dbReference>
<gene>
    <name evidence="9" type="ORF">AZF00_11225</name>
</gene>
<dbReference type="PANTHER" id="PTHR39563:SF1">
    <property type="entry name" value="XANTHINE-GUANINE PHOSPHORIBOSYLTRANSFERASE"/>
    <property type="match status" value="1"/>
</dbReference>
<keyword evidence="6" id="KW-0460">Magnesium</keyword>
<evidence type="ECO:0000256" key="1">
    <source>
        <dbReference type="ARBA" id="ARBA00022475"/>
    </source>
</evidence>
<evidence type="ECO:0000313" key="9">
    <source>
        <dbReference type="EMBL" id="AMO68835.1"/>
    </source>
</evidence>
<dbReference type="AlphaFoldDB" id="A0A127M6L0"/>
<keyword evidence="5" id="KW-0660">Purine salvage</keyword>
<dbReference type="GO" id="GO:0032265">
    <property type="term" value="P:XMP salvage"/>
    <property type="evidence" value="ECO:0007669"/>
    <property type="project" value="TreeGrafter"/>
</dbReference>
<dbReference type="Proteomes" id="UP000074119">
    <property type="component" value="Chromosome"/>
</dbReference>
<dbReference type="CDD" id="cd06223">
    <property type="entry name" value="PRTases_typeI"/>
    <property type="match status" value="1"/>
</dbReference>
<dbReference type="NCBIfam" id="NF006613">
    <property type="entry name" value="PRK09177.1"/>
    <property type="match status" value="1"/>
</dbReference>
<evidence type="ECO:0000313" key="10">
    <source>
        <dbReference type="Proteomes" id="UP000074119"/>
    </source>
</evidence>
<proteinExistence type="predicted"/>
<dbReference type="GO" id="GO:0006166">
    <property type="term" value="P:purine ribonucleoside salvage"/>
    <property type="evidence" value="ECO:0007669"/>
    <property type="project" value="UniProtKB-KW"/>
</dbReference>
<name>A0A127M6L0_9GAMM</name>
<evidence type="ECO:0000256" key="6">
    <source>
        <dbReference type="ARBA" id="ARBA00022842"/>
    </source>
</evidence>
<dbReference type="SUPFAM" id="SSF53271">
    <property type="entry name" value="PRTase-like"/>
    <property type="match status" value="1"/>
</dbReference>
<keyword evidence="1" id="KW-1003">Cell membrane</keyword>
<dbReference type="InterPro" id="IPR023747">
    <property type="entry name" value="Xanthine_Guanine_PRibTrfase"/>
</dbReference>
<keyword evidence="2 9" id="KW-0328">Glycosyltransferase</keyword>
<dbReference type="GO" id="GO:0004422">
    <property type="term" value="F:hypoxanthine phosphoribosyltransferase activity"/>
    <property type="evidence" value="ECO:0007669"/>
    <property type="project" value="TreeGrafter"/>
</dbReference>
<dbReference type="PANTHER" id="PTHR39563">
    <property type="entry name" value="XANTHINE PHOSPHORIBOSYLTRANSFERASE"/>
    <property type="match status" value="1"/>
</dbReference>
<dbReference type="GO" id="GO:0000310">
    <property type="term" value="F:xanthine phosphoribosyltransferase activity"/>
    <property type="evidence" value="ECO:0007669"/>
    <property type="project" value="InterPro"/>
</dbReference>
<evidence type="ECO:0000256" key="3">
    <source>
        <dbReference type="ARBA" id="ARBA00022679"/>
    </source>
</evidence>
<evidence type="ECO:0000256" key="5">
    <source>
        <dbReference type="ARBA" id="ARBA00022726"/>
    </source>
</evidence>
<dbReference type="STRING" id="1470434.AZF00_11225"/>
<accession>A0A127M6L0</accession>
<dbReference type="GO" id="GO:0032263">
    <property type="term" value="P:GMP salvage"/>
    <property type="evidence" value="ECO:0007669"/>
    <property type="project" value="TreeGrafter"/>
</dbReference>
<dbReference type="KEGG" id="zal:AZF00_11225"/>
<dbReference type="RefSeq" id="WP_008249346.1">
    <property type="nucleotide sequence ID" value="NZ_CP014544.1"/>
</dbReference>
<evidence type="ECO:0000256" key="2">
    <source>
        <dbReference type="ARBA" id="ARBA00022676"/>
    </source>
</evidence>
<evidence type="ECO:0000256" key="4">
    <source>
        <dbReference type="ARBA" id="ARBA00022723"/>
    </source>
</evidence>
<dbReference type="Gene3D" id="3.40.50.2020">
    <property type="match status" value="1"/>
</dbReference>
<protein>
    <submittedName>
        <fullName evidence="9">Xanthine-guanine phosphoribosyltransferase</fullName>
    </submittedName>
</protein>